<organism evidence="1 2">
    <name type="scientific">Herbiconiux daphne</name>
    <dbReference type="NCBI Taxonomy" id="2970914"/>
    <lineage>
        <taxon>Bacteria</taxon>
        <taxon>Bacillati</taxon>
        <taxon>Actinomycetota</taxon>
        <taxon>Actinomycetes</taxon>
        <taxon>Micrococcales</taxon>
        <taxon>Microbacteriaceae</taxon>
        <taxon>Herbiconiux</taxon>
    </lineage>
</organism>
<accession>A0ABT2H1B5</accession>
<gene>
    <name evidence="1" type="ORF">N1032_08260</name>
</gene>
<dbReference type="Proteomes" id="UP001165586">
    <property type="component" value="Unassembled WGS sequence"/>
</dbReference>
<name>A0ABT2H1B5_9MICO</name>
<dbReference type="RefSeq" id="WP_259538546.1">
    <property type="nucleotide sequence ID" value="NZ_JANLCJ010000002.1"/>
</dbReference>
<comment type="caution">
    <text evidence="1">The sequence shown here is derived from an EMBL/GenBank/DDBJ whole genome shotgun (WGS) entry which is preliminary data.</text>
</comment>
<keyword evidence="2" id="KW-1185">Reference proteome</keyword>
<evidence type="ECO:0000313" key="1">
    <source>
        <dbReference type="EMBL" id="MCS5733731.1"/>
    </source>
</evidence>
<sequence length="260" mass="28549">MDRQAVDRRAVLDEAVDVINRNGVLLGIRPSLLSTVAAKLHRSEREVSSLWPSSEAMRGDILLALAREGLYNRADDATLISTWNFLASHASDLATGDGRRDVLTRLIALVAQHNFEAVTTSMPWRNYVVCSVGAAESEALSETLTAELRRSENSFLTHMAHFYENVLGQIGFRLNDRLRHNHRAFAVSMAAVIEGLGIVRRSVPDILAATYGGADDADLSIASLLVTVLLDGLIEEDPHYDAEAAIRRLTEGLEFESVEP</sequence>
<protein>
    <recommendedName>
        <fullName evidence="3">TetR/AcrR family transcriptional regulator</fullName>
    </recommendedName>
</protein>
<evidence type="ECO:0008006" key="3">
    <source>
        <dbReference type="Google" id="ProtNLM"/>
    </source>
</evidence>
<dbReference type="EMBL" id="JANLCJ010000002">
    <property type="protein sequence ID" value="MCS5733731.1"/>
    <property type="molecule type" value="Genomic_DNA"/>
</dbReference>
<proteinExistence type="predicted"/>
<reference evidence="1" key="1">
    <citation type="submission" date="2022-08" db="EMBL/GenBank/DDBJ databases">
        <authorList>
            <person name="Deng Y."/>
            <person name="Han X.-F."/>
            <person name="Zhang Y.-Q."/>
        </authorList>
    </citation>
    <scope>NUCLEOTIDE SEQUENCE</scope>
    <source>
        <strain evidence="1">CPCC 203386</strain>
    </source>
</reference>
<evidence type="ECO:0000313" key="2">
    <source>
        <dbReference type="Proteomes" id="UP001165586"/>
    </source>
</evidence>